<accession>A0AAI8AAH3</accession>
<dbReference type="AlphaFoldDB" id="A0AAI8AAH3"/>
<organism evidence="1 2">
    <name type="scientific">Rickettsia rhipicephali (strain 3-7-female6-CWPP)</name>
    <dbReference type="NCBI Taxonomy" id="1105113"/>
    <lineage>
        <taxon>Bacteria</taxon>
        <taxon>Pseudomonadati</taxon>
        <taxon>Pseudomonadota</taxon>
        <taxon>Alphaproteobacteria</taxon>
        <taxon>Rickettsiales</taxon>
        <taxon>Rickettsiaceae</taxon>
        <taxon>Rickettsieae</taxon>
        <taxon>Rickettsia</taxon>
        <taxon>spotted fever group</taxon>
    </lineage>
</organism>
<protein>
    <submittedName>
        <fullName evidence="1">Uncharacterized protein</fullName>
    </submittedName>
</protein>
<name>A0AAI8AAH3_RICR3</name>
<keyword evidence="2" id="KW-1185">Reference proteome</keyword>
<dbReference type="Proteomes" id="UP000008006">
    <property type="component" value="Chromosome"/>
</dbReference>
<dbReference type="KEGG" id="rre:MCC_05810"/>
<sequence length="112" mass="12839">MYKKKQDKESIDSYKPLGARVQAVRAKSSIEKMEEHFLVKEKILSAEEMKAIISNYELLNTLASYNDMASANAVTKLFEIARNYYEDDKHKGINELGAINDTKTTYLLNENI</sequence>
<gene>
    <name evidence="1" type="ordered locus">MCC_05810</name>
</gene>
<dbReference type="EMBL" id="CP003342">
    <property type="protein sequence ID" value="AFC72667.1"/>
    <property type="molecule type" value="Genomic_DNA"/>
</dbReference>
<reference evidence="2" key="1">
    <citation type="submission" date="2012-02" db="EMBL/GenBank/DDBJ databases">
        <title>Complete genome sequence of Rickettsia rhipicephali strain 3-7-female6-CWPP.</title>
        <authorList>
            <person name="Johnson S.L."/>
            <person name="Munk A.C."/>
            <person name="Han S."/>
            <person name="Bruce D.C."/>
            <person name="Dasch G.A."/>
        </authorList>
    </citation>
    <scope>NUCLEOTIDE SEQUENCE [LARGE SCALE GENOMIC DNA]</scope>
    <source>
        <strain evidence="2">3-7-female6-CWPP</strain>
    </source>
</reference>
<evidence type="ECO:0000313" key="1">
    <source>
        <dbReference type="EMBL" id="AFC72667.1"/>
    </source>
</evidence>
<evidence type="ECO:0000313" key="2">
    <source>
        <dbReference type="Proteomes" id="UP000008006"/>
    </source>
</evidence>
<proteinExistence type="predicted"/>